<dbReference type="Proteomes" id="UP000799537">
    <property type="component" value="Unassembled WGS sequence"/>
</dbReference>
<dbReference type="InterPro" id="IPR051911">
    <property type="entry name" value="SDR_oxidoreductase"/>
</dbReference>
<feature type="compositionally biased region" description="Basic and acidic residues" evidence="4">
    <location>
        <begin position="288"/>
        <end position="306"/>
    </location>
</feature>
<dbReference type="PANTHER" id="PTHR43976:SF16">
    <property type="entry name" value="SHORT-CHAIN DEHYDROGENASE_REDUCTASE FAMILY PROTEIN"/>
    <property type="match status" value="1"/>
</dbReference>
<comment type="similarity">
    <text evidence="1 3">Belongs to the short-chain dehydrogenases/reductases (SDR) family.</text>
</comment>
<dbReference type="PRINTS" id="PR00080">
    <property type="entry name" value="SDRFAMILY"/>
</dbReference>
<dbReference type="GeneID" id="54563921"/>
<reference evidence="5" key="1">
    <citation type="journal article" date="2020" name="Stud. Mycol.">
        <title>101 Dothideomycetes genomes: a test case for predicting lifestyles and emergence of pathogens.</title>
        <authorList>
            <person name="Haridas S."/>
            <person name="Albert R."/>
            <person name="Binder M."/>
            <person name="Bloem J."/>
            <person name="Labutti K."/>
            <person name="Salamov A."/>
            <person name="Andreopoulos B."/>
            <person name="Baker S."/>
            <person name="Barry K."/>
            <person name="Bills G."/>
            <person name="Bluhm B."/>
            <person name="Cannon C."/>
            <person name="Castanera R."/>
            <person name="Culley D."/>
            <person name="Daum C."/>
            <person name="Ezra D."/>
            <person name="Gonzalez J."/>
            <person name="Henrissat B."/>
            <person name="Kuo A."/>
            <person name="Liang C."/>
            <person name="Lipzen A."/>
            <person name="Lutzoni F."/>
            <person name="Magnuson J."/>
            <person name="Mondo S."/>
            <person name="Nolan M."/>
            <person name="Ohm R."/>
            <person name="Pangilinan J."/>
            <person name="Park H.-J."/>
            <person name="Ramirez L."/>
            <person name="Alfaro M."/>
            <person name="Sun H."/>
            <person name="Tritt A."/>
            <person name="Yoshinaga Y."/>
            <person name="Zwiers L.-H."/>
            <person name="Turgeon B."/>
            <person name="Goodwin S."/>
            <person name="Spatafora J."/>
            <person name="Crous P."/>
            <person name="Grigoriev I."/>
        </authorList>
    </citation>
    <scope>NUCLEOTIDE SEQUENCE</scope>
    <source>
        <strain evidence="5">ATCC 36951</strain>
    </source>
</reference>
<dbReference type="AlphaFoldDB" id="A0A6A6CGT3"/>
<dbReference type="GO" id="GO:0016491">
    <property type="term" value="F:oxidoreductase activity"/>
    <property type="evidence" value="ECO:0007669"/>
    <property type="project" value="UniProtKB-KW"/>
</dbReference>
<evidence type="ECO:0000256" key="1">
    <source>
        <dbReference type="ARBA" id="ARBA00006484"/>
    </source>
</evidence>
<accession>A0A6A6CGT3</accession>
<proteinExistence type="inferred from homology"/>
<dbReference type="EMBL" id="ML993601">
    <property type="protein sequence ID" value="KAF2165152.1"/>
    <property type="molecule type" value="Genomic_DNA"/>
</dbReference>
<sequence>MTVTTPSLVWVVTGCSSGFGNELVKSIISHGDKAIATARNTDSIKDLEALGATTLQLDVSSSADELVQRVKEAIAVHGHIDVIVHNAGVTQFGAVEDLTTDMLLRQLQTNTFGPLNLTKAILPHFRERKTGHVVLVSSSTVWTDGPGLGGHIASKAAADALFSTMALEIQSFGIKTTILQPGSFRTNIAHPGHFNFPPSTAYKETMDWMEKHLAELHGTQQGDPARFGEVVVDLVKGQGYAQDKEIPMKLVVGSDVCTFRKTWLESEKKMLEEWEPLVGSTNFGAKPYEARKHDESLPEPWKELKK</sequence>
<evidence type="ECO:0000256" key="3">
    <source>
        <dbReference type="RuleBase" id="RU000363"/>
    </source>
</evidence>
<evidence type="ECO:0000313" key="6">
    <source>
        <dbReference type="Proteomes" id="UP000799537"/>
    </source>
</evidence>
<gene>
    <name evidence="5" type="ORF">M409DRAFT_36966</name>
</gene>
<dbReference type="PANTHER" id="PTHR43976">
    <property type="entry name" value="SHORT CHAIN DEHYDROGENASE"/>
    <property type="match status" value="1"/>
</dbReference>
<evidence type="ECO:0008006" key="7">
    <source>
        <dbReference type="Google" id="ProtNLM"/>
    </source>
</evidence>
<dbReference type="CDD" id="cd05374">
    <property type="entry name" value="17beta-HSD-like_SDR_c"/>
    <property type="match status" value="1"/>
</dbReference>
<keyword evidence="6" id="KW-1185">Reference proteome</keyword>
<keyword evidence="2" id="KW-0560">Oxidoreductase</keyword>
<dbReference type="Pfam" id="PF00106">
    <property type="entry name" value="adh_short"/>
    <property type="match status" value="1"/>
</dbReference>
<evidence type="ECO:0000256" key="2">
    <source>
        <dbReference type="ARBA" id="ARBA00023002"/>
    </source>
</evidence>
<dbReference type="SUPFAM" id="SSF51735">
    <property type="entry name" value="NAD(P)-binding Rossmann-fold domains"/>
    <property type="match status" value="1"/>
</dbReference>
<dbReference type="Gene3D" id="3.40.50.720">
    <property type="entry name" value="NAD(P)-binding Rossmann-like Domain"/>
    <property type="match status" value="1"/>
</dbReference>
<feature type="region of interest" description="Disordered" evidence="4">
    <location>
        <begin position="280"/>
        <end position="306"/>
    </location>
</feature>
<protein>
    <recommendedName>
        <fullName evidence="7">NAD(P)-binding protein</fullName>
    </recommendedName>
</protein>
<name>A0A6A6CGT3_ZASCE</name>
<dbReference type="OrthoDB" id="1274115at2759"/>
<evidence type="ECO:0000313" key="5">
    <source>
        <dbReference type="EMBL" id="KAF2165152.1"/>
    </source>
</evidence>
<dbReference type="InterPro" id="IPR002347">
    <property type="entry name" value="SDR_fam"/>
</dbReference>
<organism evidence="5 6">
    <name type="scientific">Zasmidium cellare ATCC 36951</name>
    <dbReference type="NCBI Taxonomy" id="1080233"/>
    <lineage>
        <taxon>Eukaryota</taxon>
        <taxon>Fungi</taxon>
        <taxon>Dikarya</taxon>
        <taxon>Ascomycota</taxon>
        <taxon>Pezizomycotina</taxon>
        <taxon>Dothideomycetes</taxon>
        <taxon>Dothideomycetidae</taxon>
        <taxon>Mycosphaerellales</taxon>
        <taxon>Mycosphaerellaceae</taxon>
        <taxon>Zasmidium</taxon>
    </lineage>
</organism>
<dbReference type="PRINTS" id="PR00081">
    <property type="entry name" value="GDHRDH"/>
</dbReference>
<dbReference type="RefSeq" id="XP_033666041.1">
    <property type="nucleotide sequence ID" value="XM_033810649.1"/>
</dbReference>
<evidence type="ECO:0000256" key="4">
    <source>
        <dbReference type="SAM" id="MobiDB-lite"/>
    </source>
</evidence>
<dbReference type="InterPro" id="IPR036291">
    <property type="entry name" value="NAD(P)-bd_dom_sf"/>
</dbReference>